<feature type="region of interest" description="Disordered" evidence="2">
    <location>
        <begin position="348"/>
        <end position="371"/>
    </location>
</feature>
<dbReference type="OrthoDB" id="3055740at2759"/>
<dbReference type="AlphaFoldDB" id="A0A8H5HPV5"/>
<evidence type="ECO:0000313" key="4">
    <source>
        <dbReference type="EMBL" id="KAF5387464.1"/>
    </source>
</evidence>
<feature type="region of interest" description="Disordered" evidence="2">
    <location>
        <begin position="13"/>
        <end position="43"/>
    </location>
</feature>
<feature type="compositionally biased region" description="Basic and acidic residues" evidence="2">
    <location>
        <begin position="247"/>
        <end position="263"/>
    </location>
</feature>
<feature type="compositionally biased region" description="Low complexity" evidence="2">
    <location>
        <begin position="17"/>
        <end position="31"/>
    </location>
</feature>
<dbReference type="EMBL" id="JAACJN010000032">
    <property type="protein sequence ID" value="KAF5387436.1"/>
    <property type="molecule type" value="Genomic_DNA"/>
</dbReference>
<gene>
    <name evidence="4" type="ORF">D9757_007787</name>
    <name evidence="3" type="ORF">D9757_007813</name>
</gene>
<evidence type="ECO:0000313" key="5">
    <source>
        <dbReference type="Proteomes" id="UP000518752"/>
    </source>
</evidence>
<proteinExistence type="predicted"/>
<accession>A0A8H5HPV5</accession>
<dbReference type="EMBL" id="JAACJN010000032">
    <property type="protein sequence ID" value="KAF5387464.1"/>
    <property type="molecule type" value="Genomic_DNA"/>
</dbReference>
<comment type="caution">
    <text evidence="3">The sequence shown here is derived from an EMBL/GenBank/DDBJ whole genome shotgun (WGS) entry which is preliminary data.</text>
</comment>
<protein>
    <submittedName>
        <fullName evidence="3">Uncharacterized protein</fullName>
    </submittedName>
</protein>
<keyword evidence="1" id="KW-0175">Coiled coil</keyword>
<feature type="compositionally biased region" description="Low complexity" evidence="2">
    <location>
        <begin position="272"/>
        <end position="286"/>
    </location>
</feature>
<evidence type="ECO:0000313" key="3">
    <source>
        <dbReference type="EMBL" id="KAF5387436.1"/>
    </source>
</evidence>
<keyword evidence="5" id="KW-1185">Reference proteome</keyword>
<dbReference type="Proteomes" id="UP000518752">
    <property type="component" value="Unassembled WGS sequence"/>
</dbReference>
<evidence type="ECO:0000256" key="1">
    <source>
        <dbReference type="SAM" id="Coils"/>
    </source>
</evidence>
<feature type="coiled-coil region" evidence="1">
    <location>
        <begin position="72"/>
        <end position="99"/>
    </location>
</feature>
<sequence length="371" mass="42356">MPFMRTPTTLQFTTPIQQSSSHRTRSQTFRSAVTPPSLHPSEDTLDRLRLENYRLREELGEDKASLKLWRENALLKQHSADLEQELEELRGQRDAAQTHAVFAGQQASLFQYKFNEKVKKKTSRRVRTSARIFTTDEGRADLAQSAAAKAIKDNQVLKKLKKKDDTFRADIIRRAEQDRLGTEFLGNMNQFSKPALVDIANAVKIPHKGALVDLRTRLKAHFDANPELKTDRRYIGLFKRSRKRKDPPKENIEGSSRRPRLDFRFPSPSPVPSSSHPPLFHSHSPVQLSPSRHFGLENPPRFNGALFQAPSTRYAPDIYHNPYNLRELPMYAPQYTVPAPHLPLPSLSVPRPLPRPLPRSSTKLNTNSVIS</sequence>
<feature type="region of interest" description="Disordered" evidence="2">
    <location>
        <begin position="239"/>
        <end position="297"/>
    </location>
</feature>
<name>A0A8H5HPV5_9AGAR</name>
<evidence type="ECO:0000256" key="2">
    <source>
        <dbReference type="SAM" id="MobiDB-lite"/>
    </source>
</evidence>
<organism evidence="3 5">
    <name type="scientific">Collybiopsis confluens</name>
    <dbReference type="NCBI Taxonomy" id="2823264"/>
    <lineage>
        <taxon>Eukaryota</taxon>
        <taxon>Fungi</taxon>
        <taxon>Dikarya</taxon>
        <taxon>Basidiomycota</taxon>
        <taxon>Agaricomycotina</taxon>
        <taxon>Agaricomycetes</taxon>
        <taxon>Agaricomycetidae</taxon>
        <taxon>Agaricales</taxon>
        <taxon>Marasmiineae</taxon>
        <taxon>Omphalotaceae</taxon>
        <taxon>Collybiopsis</taxon>
    </lineage>
</organism>
<reference evidence="3 5" key="1">
    <citation type="journal article" date="2020" name="ISME J.">
        <title>Uncovering the hidden diversity of litter-decomposition mechanisms in mushroom-forming fungi.</title>
        <authorList>
            <person name="Floudas D."/>
            <person name="Bentzer J."/>
            <person name="Ahren D."/>
            <person name="Johansson T."/>
            <person name="Persson P."/>
            <person name="Tunlid A."/>
        </authorList>
    </citation>
    <scope>NUCLEOTIDE SEQUENCE [LARGE SCALE GENOMIC DNA]</scope>
    <source>
        <strain evidence="3 5">CBS 406.79</strain>
    </source>
</reference>
<feature type="compositionally biased region" description="Polar residues" evidence="2">
    <location>
        <begin position="362"/>
        <end position="371"/>
    </location>
</feature>